<dbReference type="InterPro" id="IPR047057">
    <property type="entry name" value="MerR_fam"/>
</dbReference>
<sequence>MIEISDKPLTIREAAELTGLSEDTLRYYERIELLPPAERRSNGHRFYTADQVQGILFLMKLKSIGMTLEEMKQFRMLTDRGDGTIPERKKILEKCYRNINEEIERLQNVRKALDYKKDHYDKLLSNSSLDDPGCDFLSYK</sequence>
<dbReference type="Pfam" id="PF13411">
    <property type="entry name" value="MerR_1"/>
    <property type="match status" value="1"/>
</dbReference>
<keyword evidence="8" id="KW-1185">Reference proteome</keyword>
<evidence type="ECO:0000256" key="1">
    <source>
        <dbReference type="ARBA" id="ARBA00022491"/>
    </source>
</evidence>
<proteinExistence type="predicted"/>
<dbReference type="SUPFAM" id="SSF46955">
    <property type="entry name" value="Putative DNA-binding domain"/>
    <property type="match status" value="1"/>
</dbReference>
<evidence type="ECO:0000256" key="5">
    <source>
        <dbReference type="SAM" id="Coils"/>
    </source>
</evidence>
<dbReference type="InterPro" id="IPR000551">
    <property type="entry name" value="MerR-type_HTH_dom"/>
</dbReference>
<gene>
    <name evidence="7" type="ORF">GCM10010969_29970</name>
</gene>
<dbReference type="PANTHER" id="PTHR30204:SF69">
    <property type="entry name" value="MERR-FAMILY TRANSCRIPTIONAL REGULATOR"/>
    <property type="match status" value="1"/>
</dbReference>
<dbReference type="CDD" id="cd01109">
    <property type="entry name" value="HTH_YyaN"/>
    <property type="match status" value="1"/>
</dbReference>
<evidence type="ECO:0000313" key="8">
    <source>
        <dbReference type="Proteomes" id="UP000606653"/>
    </source>
</evidence>
<protein>
    <submittedName>
        <fullName evidence="7">MerR family transcriptional regulator</fullName>
    </submittedName>
</protein>
<feature type="coiled-coil region" evidence="5">
    <location>
        <begin position="89"/>
        <end position="116"/>
    </location>
</feature>
<keyword evidence="3" id="KW-0238">DNA-binding</keyword>
<dbReference type="InterPro" id="IPR009061">
    <property type="entry name" value="DNA-bd_dom_put_sf"/>
</dbReference>
<evidence type="ECO:0000313" key="7">
    <source>
        <dbReference type="EMBL" id="GGO04596.1"/>
    </source>
</evidence>
<dbReference type="PANTHER" id="PTHR30204">
    <property type="entry name" value="REDOX-CYCLING DRUG-SENSING TRANSCRIPTIONAL ACTIVATOR SOXR"/>
    <property type="match status" value="1"/>
</dbReference>
<evidence type="ECO:0000259" key="6">
    <source>
        <dbReference type="PROSITE" id="PS50937"/>
    </source>
</evidence>
<keyword evidence="2" id="KW-0805">Transcription regulation</keyword>
<dbReference type="RefSeq" id="WP_018977891.1">
    <property type="nucleotide sequence ID" value="NZ_BMLN01000009.1"/>
</dbReference>
<organism evidence="7 8">
    <name type="scientific">Saccharibacillus kuerlensis</name>
    <dbReference type="NCBI Taxonomy" id="459527"/>
    <lineage>
        <taxon>Bacteria</taxon>
        <taxon>Bacillati</taxon>
        <taxon>Bacillota</taxon>
        <taxon>Bacilli</taxon>
        <taxon>Bacillales</taxon>
        <taxon>Paenibacillaceae</taxon>
        <taxon>Saccharibacillus</taxon>
    </lineage>
</organism>
<dbReference type="SMART" id="SM00422">
    <property type="entry name" value="HTH_MERR"/>
    <property type="match status" value="1"/>
</dbReference>
<dbReference type="Gene3D" id="1.10.1660.10">
    <property type="match status" value="1"/>
</dbReference>
<evidence type="ECO:0000256" key="3">
    <source>
        <dbReference type="ARBA" id="ARBA00023125"/>
    </source>
</evidence>
<reference evidence="8" key="1">
    <citation type="journal article" date="2019" name="Int. J. Syst. Evol. Microbiol.">
        <title>The Global Catalogue of Microorganisms (GCM) 10K type strain sequencing project: providing services to taxonomists for standard genome sequencing and annotation.</title>
        <authorList>
            <consortium name="The Broad Institute Genomics Platform"/>
            <consortium name="The Broad Institute Genome Sequencing Center for Infectious Disease"/>
            <person name="Wu L."/>
            <person name="Ma J."/>
        </authorList>
    </citation>
    <scope>NUCLEOTIDE SEQUENCE [LARGE SCALE GENOMIC DNA]</scope>
    <source>
        <strain evidence="8">CGMCC 1.6964</strain>
    </source>
</reference>
<evidence type="ECO:0000256" key="2">
    <source>
        <dbReference type="ARBA" id="ARBA00023015"/>
    </source>
</evidence>
<keyword evidence="4" id="KW-0804">Transcription</keyword>
<keyword evidence="1" id="KW-0678">Repressor</keyword>
<accession>A0ABQ2L600</accession>
<comment type="caution">
    <text evidence="7">The sequence shown here is derived from an EMBL/GenBank/DDBJ whole genome shotgun (WGS) entry which is preliminary data.</text>
</comment>
<name>A0ABQ2L600_9BACL</name>
<dbReference type="EMBL" id="BMLN01000009">
    <property type="protein sequence ID" value="GGO04596.1"/>
    <property type="molecule type" value="Genomic_DNA"/>
</dbReference>
<dbReference type="PROSITE" id="PS50937">
    <property type="entry name" value="HTH_MERR_2"/>
    <property type="match status" value="1"/>
</dbReference>
<keyword evidence="5" id="KW-0175">Coiled coil</keyword>
<feature type="domain" description="HTH merR-type" evidence="6">
    <location>
        <begin position="8"/>
        <end position="77"/>
    </location>
</feature>
<evidence type="ECO:0000256" key="4">
    <source>
        <dbReference type="ARBA" id="ARBA00023163"/>
    </source>
</evidence>
<dbReference type="Proteomes" id="UP000606653">
    <property type="component" value="Unassembled WGS sequence"/>
</dbReference>